<dbReference type="AlphaFoldDB" id="A0A1L0D6N0"/>
<accession>A0A1L0D6N0</accession>
<proteinExistence type="predicted"/>
<gene>
    <name evidence="1" type="ORF">SAMEA4029010_CIC11G00000005379</name>
</gene>
<dbReference type="OrthoDB" id="2140489at2759"/>
<protein>
    <submittedName>
        <fullName evidence="1">CIC11C00000005379</fullName>
    </submittedName>
</protein>
<organism evidence="1 2">
    <name type="scientific">Sungouiella intermedia</name>
    <dbReference type="NCBI Taxonomy" id="45354"/>
    <lineage>
        <taxon>Eukaryota</taxon>
        <taxon>Fungi</taxon>
        <taxon>Dikarya</taxon>
        <taxon>Ascomycota</taxon>
        <taxon>Saccharomycotina</taxon>
        <taxon>Pichiomycetes</taxon>
        <taxon>Metschnikowiaceae</taxon>
        <taxon>Sungouiella</taxon>
    </lineage>
</organism>
<reference evidence="1 2" key="1">
    <citation type="submission" date="2016-10" db="EMBL/GenBank/DDBJ databases">
        <authorList>
            <person name="de Groot N.N."/>
        </authorList>
    </citation>
    <scope>NUCLEOTIDE SEQUENCE [LARGE SCALE GENOMIC DNA]</scope>
    <source>
        <strain evidence="1 2">CBS 141442</strain>
    </source>
</reference>
<sequence length="186" mass="21684">MTTLVSSPYVEQDHLLQLSRLQPEFQATAHALQTLRATSPKYAVEDYISSFNINEIVEQIRAEASQKGFPIPHQIYVIAFRSVLKPDIRSDPEKINLLYEADKQSHAEANILGGLLKYWYGEPDRKTGHNLATCWWRSFEDAKKGGIGKAHRESVSRTRDWYSYWKVEQYILQISEGDWQWKPWLQ</sequence>
<name>A0A1L0D6N0_9ASCO</name>
<dbReference type="EMBL" id="LT635758">
    <property type="protein sequence ID" value="SGZ52180.1"/>
    <property type="molecule type" value="Genomic_DNA"/>
</dbReference>
<dbReference type="PANTHER" id="PTHR36986:SF1">
    <property type="entry name" value="UPF0643 PROTEIN PB2B2.08"/>
    <property type="match status" value="1"/>
</dbReference>
<evidence type="ECO:0000313" key="2">
    <source>
        <dbReference type="Proteomes" id="UP000182334"/>
    </source>
</evidence>
<dbReference type="Proteomes" id="UP000182334">
    <property type="component" value="Chromosome III"/>
</dbReference>
<dbReference type="PANTHER" id="PTHR36986">
    <property type="entry name" value="UPF0643 PROTEIN PB2B2.08"/>
    <property type="match status" value="1"/>
</dbReference>
<keyword evidence="2" id="KW-1185">Reference proteome</keyword>
<evidence type="ECO:0000313" key="1">
    <source>
        <dbReference type="EMBL" id="SGZ52180.1"/>
    </source>
</evidence>